<protein>
    <submittedName>
        <fullName evidence="1">2'-5' RNA ligase family protein</fullName>
    </submittedName>
</protein>
<comment type="caution">
    <text evidence="1">The sequence shown here is derived from an EMBL/GenBank/DDBJ whole genome shotgun (WGS) entry which is preliminary data.</text>
</comment>
<name>A0ABT8TQ81_9ACTN</name>
<dbReference type="GO" id="GO:0016874">
    <property type="term" value="F:ligase activity"/>
    <property type="evidence" value="ECO:0007669"/>
    <property type="project" value="UniProtKB-KW"/>
</dbReference>
<sequence>MSDPRPGHTVLAVPVPVLDDWVRERTRGYDPAWVAADPGFVHAHLTVLAPWVPAPGPRDLARVRALVGAVPAFEARLGDVGVFADGLVHLRPEPAEPFATLTRLVARAYPDHPPYAGRYGVPEEVQPHLSLDVVGPGPAPHDRPVTPASVAHDLAGLVPLTSRVDRVDLQWWQEGRCRLLDSFTLGTGEDGAPDSSRRPA</sequence>
<dbReference type="Gene3D" id="3.90.1140.10">
    <property type="entry name" value="Cyclic phosphodiesterase"/>
    <property type="match status" value="1"/>
</dbReference>
<dbReference type="EMBL" id="JAULSC010000005">
    <property type="protein sequence ID" value="MDO3395534.1"/>
    <property type="molecule type" value="Genomic_DNA"/>
</dbReference>
<organism evidence="1 2">
    <name type="scientific">Nocardioides cremeus</name>
    <dbReference type="NCBI Taxonomy" id="3058044"/>
    <lineage>
        <taxon>Bacteria</taxon>
        <taxon>Bacillati</taxon>
        <taxon>Actinomycetota</taxon>
        <taxon>Actinomycetes</taxon>
        <taxon>Propionibacteriales</taxon>
        <taxon>Nocardioidaceae</taxon>
        <taxon>Nocardioides</taxon>
    </lineage>
</organism>
<dbReference type="InterPro" id="IPR009097">
    <property type="entry name" value="Cyclic_Pdiesterase"/>
</dbReference>
<dbReference type="RefSeq" id="WP_302706917.1">
    <property type="nucleotide sequence ID" value="NZ_JAULSC010000005.1"/>
</dbReference>
<keyword evidence="2" id="KW-1185">Reference proteome</keyword>
<dbReference type="Proteomes" id="UP001168363">
    <property type="component" value="Unassembled WGS sequence"/>
</dbReference>
<dbReference type="Pfam" id="PF13563">
    <property type="entry name" value="2_5_RNA_ligase2"/>
    <property type="match status" value="1"/>
</dbReference>
<reference evidence="1" key="1">
    <citation type="submission" date="2023-06" db="EMBL/GenBank/DDBJ databases">
        <title>Genome sequence of Nocardioides sp. SOB44.</title>
        <authorList>
            <person name="Zhang G."/>
        </authorList>
    </citation>
    <scope>NUCLEOTIDE SEQUENCE</scope>
    <source>
        <strain evidence="1">SOB44</strain>
    </source>
</reference>
<dbReference type="SUPFAM" id="SSF55144">
    <property type="entry name" value="LigT-like"/>
    <property type="match status" value="1"/>
</dbReference>
<evidence type="ECO:0000313" key="1">
    <source>
        <dbReference type="EMBL" id="MDO3395534.1"/>
    </source>
</evidence>
<gene>
    <name evidence="1" type="ORF">QWJ41_07395</name>
</gene>
<accession>A0ABT8TQ81</accession>
<keyword evidence="1" id="KW-0436">Ligase</keyword>
<evidence type="ECO:0000313" key="2">
    <source>
        <dbReference type="Proteomes" id="UP001168363"/>
    </source>
</evidence>
<proteinExistence type="predicted"/>